<evidence type="ECO:0000313" key="3">
    <source>
        <dbReference type="EMBL" id="EWC48966.1"/>
    </source>
</evidence>
<dbReference type="EMBL" id="KI966371">
    <property type="protein sequence ID" value="EWC48966.1"/>
    <property type="molecule type" value="Genomic_DNA"/>
</dbReference>
<feature type="domain" description="C3H1-type" evidence="2">
    <location>
        <begin position="10"/>
        <end position="33"/>
    </location>
</feature>
<evidence type="ECO:0000313" key="4">
    <source>
        <dbReference type="Proteomes" id="UP000024837"/>
    </source>
</evidence>
<dbReference type="OrthoDB" id="411372at2759"/>
<feature type="zinc finger region" description="C3H1-type" evidence="1">
    <location>
        <begin position="64"/>
        <end position="92"/>
    </location>
</feature>
<proteinExistence type="predicted"/>
<keyword evidence="1" id="KW-0479">Metal-binding</keyword>
<feature type="domain" description="C3H1-type" evidence="2">
    <location>
        <begin position="64"/>
        <end position="92"/>
    </location>
</feature>
<name>W7HXS5_9PEZI</name>
<evidence type="ECO:0000256" key="1">
    <source>
        <dbReference type="PROSITE-ProRule" id="PRU00723"/>
    </source>
</evidence>
<dbReference type="GO" id="GO:0008270">
    <property type="term" value="F:zinc ion binding"/>
    <property type="evidence" value="ECO:0007669"/>
    <property type="project" value="UniProtKB-KW"/>
</dbReference>
<dbReference type="Gene3D" id="4.10.1000.10">
    <property type="entry name" value="Zinc finger, CCCH-type"/>
    <property type="match status" value="1"/>
</dbReference>
<dbReference type="PROSITE" id="PS50103">
    <property type="entry name" value="ZF_C3H1"/>
    <property type="match status" value="2"/>
</dbReference>
<dbReference type="AlphaFoldDB" id="W7HXS5"/>
<dbReference type="SMART" id="SM00356">
    <property type="entry name" value="ZnF_C3H1"/>
    <property type="match status" value="2"/>
</dbReference>
<dbReference type="HOGENOM" id="CLU_831609_0_0_1"/>
<reference evidence="3 4" key="1">
    <citation type="submission" date="2013-05" db="EMBL/GenBank/DDBJ databases">
        <title>Drechslerella stenobrocha genome reveals carnivorous origination and mechanical trapping mechanism of predatory fungi.</title>
        <authorList>
            <person name="Liu X."/>
            <person name="Zhang W."/>
            <person name="Liu K."/>
        </authorList>
    </citation>
    <scope>NUCLEOTIDE SEQUENCE [LARGE SCALE GENOMIC DNA]</scope>
    <source>
        <strain evidence="3 4">248</strain>
    </source>
</reference>
<feature type="zinc finger region" description="C3H1-type" evidence="1">
    <location>
        <begin position="10"/>
        <end position="33"/>
    </location>
</feature>
<dbReference type="InterPro" id="IPR000571">
    <property type="entry name" value="Znf_CCCH"/>
</dbReference>
<keyword evidence="4" id="KW-1185">Reference proteome</keyword>
<dbReference type="Proteomes" id="UP000024837">
    <property type="component" value="Unassembled WGS sequence"/>
</dbReference>
<sequence length="322" mass="35813">MRSMLMAHGCCFDYFEKGFCKAGNDCKYSHLKPGDERNLVMDSEYGLRRKKYYRPETLQTYLPGSQDVICFTFARKGWCIHGDKCWNQHIAPPQEVFTEPSVSGLSISNTPSPVQGDMPTIAAGYNHHHHHHPQVLQTPARSNFGAQNPWSASTLAPQVAAANPASEQHPVAVARSMRPQYCHPDPMRTASANWRIPNNPAAIAQATKVTKTQAVKASPAVEAPAIQEPVCSALNFNWRPVINESAEYQWQKAATTAPSEPTLQTTVVASTSRTTLGNLNSGIDYEYDLIDFSDDVEQDFRKYRMGVPLNIGPGEPDFYVYH</sequence>
<protein>
    <recommendedName>
        <fullName evidence="2">C3H1-type domain-containing protein</fullName>
    </recommendedName>
</protein>
<accession>W7HXS5</accession>
<evidence type="ECO:0000259" key="2">
    <source>
        <dbReference type="PROSITE" id="PS50103"/>
    </source>
</evidence>
<gene>
    <name evidence="3" type="ORF">DRE_00271</name>
</gene>
<organism evidence="3 4">
    <name type="scientific">Drechslerella stenobrocha 248</name>
    <dbReference type="NCBI Taxonomy" id="1043628"/>
    <lineage>
        <taxon>Eukaryota</taxon>
        <taxon>Fungi</taxon>
        <taxon>Dikarya</taxon>
        <taxon>Ascomycota</taxon>
        <taxon>Pezizomycotina</taxon>
        <taxon>Orbiliomycetes</taxon>
        <taxon>Orbiliales</taxon>
        <taxon>Orbiliaceae</taxon>
        <taxon>Drechslerella</taxon>
    </lineage>
</organism>
<keyword evidence="1" id="KW-0862">Zinc</keyword>
<keyword evidence="1" id="KW-0863">Zinc-finger</keyword>